<dbReference type="Proteomes" id="UP001500840">
    <property type="component" value="Unassembled WGS sequence"/>
</dbReference>
<protein>
    <submittedName>
        <fullName evidence="2">Uncharacterized protein</fullName>
    </submittedName>
</protein>
<organism evidence="2 3">
    <name type="scientific">Novipirellula rosea</name>
    <dbReference type="NCBI Taxonomy" id="1031540"/>
    <lineage>
        <taxon>Bacteria</taxon>
        <taxon>Pseudomonadati</taxon>
        <taxon>Planctomycetota</taxon>
        <taxon>Planctomycetia</taxon>
        <taxon>Pirellulales</taxon>
        <taxon>Pirellulaceae</taxon>
        <taxon>Novipirellula</taxon>
    </lineage>
</organism>
<feature type="transmembrane region" description="Helical" evidence="1">
    <location>
        <begin position="37"/>
        <end position="54"/>
    </location>
</feature>
<feature type="transmembrane region" description="Helical" evidence="1">
    <location>
        <begin position="6"/>
        <end position="25"/>
    </location>
</feature>
<proteinExistence type="predicted"/>
<gene>
    <name evidence="2" type="ORF">GCM10023156_34360</name>
</gene>
<sequence>MISTGLMGITQGILVAAALQIAVWWQWPVPRRPSWKLLIFLVASCSAVNLYPYLDFQMWEMFAERWFVMLVLMLVFHLIVVPLYLLGMSVPGRLWQFRLLDTREDERSSQLSSPSQQRWSIAGFITLTLLVAVLMAVYQGMRRLFETELSSSVVVSYPPNDLVMMVYHAVDIITDLIVLWAAALSCFRRHRVVLLLLLFSMTLSALAEFAYMSIINQGQSVIPIGWFSIFVRHGINVATVYLVSRWCFRRWRTAGFQIRGWVQGRELATR</sequence>
<dbReference type="EMBL" id="BAABGA010000040">
    <property type="protein sequence ID" value="GAA4457478.1"/>
    <property type="molecule type" value="Genomic_DNA"/>
</dbReference>
<comment type="caution">
    <text evidence="2">The sequence shown here is derived from an EMBL/GenBank/DDBJ whole genome shotgun (WGS) entry which is preliminary data.</text>
</comment>
<feature type="transmembrane region" description="Helical" evidence="1">
    <location>
        <begin position="119"/>
        <end position="141"/>
    </location>
</feature>
<name>A0ABP8MZB6_9BACT</name>
<keyword evidence="1" id="KW-0472">Membrane</keyword>
<feature type="transmembrane region" description="Helical" evidence="1">
    <location>
        <begin position="165"/>
        <end position="187"/>
    </location>
</feature>
<feature type="transmembrane region" description="Helical" evidence="1">
    <location>
        <begin position="194"/>
        <end position="215"/>
    </location>
</feature>
<keyword evidence="1" id="KW-1133">Transmembrane helix</keyword>
<evidence type="ECO:0000313" key="2">
    <source>
        <dbReference type="EMBL" id="GAA4457478.1"/>
    </source>
</evidence>
<reference evidence="3" key="1">
    <citation type="journal article" date="2019" name="Int. J. Syst. Evol. Microbiol.">
        <title>The Global Catalogue of Microorganisms (GCM) 10K type strain sequencing project: providing services to taxonomists for standard genome sequencing and annotation.</title>
        <authorList>
            <consortium name="The Broad Institute Genomics Platform"/>
            <consortium name="The Broad Institute Genome Sequencing Center for Infectious Disease"/>
            <person name="Wu L."/>
            <person name="Ma J."/>
        </authorList>
    </citation>
    <scope>NUCLEOTIDE SEQUENCE [LARGE SCALE GENOMIC DNA]</scope>
    <source>
        <strain evidence="3">JCM 17759</strain>
    </source>
</reference>
<accession>A0ABP8MZB6</accession>
<feature type="transmembrane region" description="Helical" evidence="1">
    <location>
        <begin position="221"/>
        <end position="243"/>
    </location>
</feature>
<evidence type="ECO:0000313" key="3">
    <source>
        <dbReference type="Proteomes" id="UP001500840"/>
    </source>
</evidence>
<feature type="transmembrane region" description="Helical" evidence="1">
    <location>
        <begin position="66"/>
        <end position="86"/>
    </location>
</feature>
<keyword evidence="1" id="KW-0812">Transmembrane</keyword>
<keyword evidence="3" id="KW-1185">Reference proteome</keyword>
<evidence type="ECO:0000256" key="1">
    <source>
        <dbReference type="SAM" id="Phobius"/>
    </source>
</evidence>